<protein>
    <submittedName>
        <fullName evidence="2">HD domain-containing protein</fullName>
    </submittedName>
</protein>
<proteinExistence type="predicted"/>
<evidence type="ECO:0000313" key="2">
    <source>
        <dbReference type="EMBL" id="NBH61092.1"/>
    </source>
</evidence>
<sequence length="172" mass="19729">MTKRITEKECEALYAKYKTPPHVIRHCKAVSRVAREIGKQMNLHGAQLDLDLIEGAGLAHDVARTSDKHWEIGADILDGLGYHAEANIVRVHMTYDFHDFKEIDETDLVCLGDRLVKEDQYVGLDERIDYILHKAPDEPAVHDRILKKKEQTRQLMKQIEALIGQTIDSLFE</sequence>
<dbReference type="Gene3D" id="1.10.3210.10">
    <property type="entry name" value="Hypothetical protein af1432"/>
    <property type="match status" value="1"/>
</dbReference>
<feature type="domain" description="HD" evidence="1">
    <location>
        <begin position="23"/>
        <end position="93"/>
    </location>
</feature>
<keyword evidence="3" id="KW-1185">Reference proteome</keyword>
<organism evidence="2 3">
    <name type="scientific">Anaerotruncus colihominis</name>
    <dbReference type="NCBI Taxonomy" id="169435"/>
    <lineage>
        <taxon>Bacteria</taxon>
        <taxon>Bacillati</taxon>
        <taxon>Bacillota</taxon>
        <taxon>Clostridia</taxon>
        <taxon>Eubacteriales</taxon>
        <taxon>Oscillospiraceae</taxon>
        <taxon>Anaerotruncus</taxon>
    </lineage>
</organism>
<evidence type="ECO:0000313" key="3">
    <source>
        <dbReference type="Proteomes" id="UP000446866"/>
    </source>
</evidence>
<comment type="caution">
    <text evidence="2">The sequence shown here is derived from an EMBL/GenBank/DDBJ whole genome shotgun (WGS) entry which is preliminary data.</text>
</comment>
<evidence type="ECO:0000259" key="1">
    <source>
        <dbReference type="Pfam" id="PF01966"/>
    </source>
</evidence>
<dbReference type="AlphaFoldDB" id="A0A845QG95"/>
<dbReference type="Pfam" id="PF01966">
    <property type="entry name" value="HD"/>
    <property type="match status" value="1"/>
</dbReference>
<dbReference type="RefSeq" id="WP_160201375.1">
    <property type="nucleotide sequence ID" value="NZ_QXWK01000009.1"/>
</dbReference>
<name>A0A845QG95_9FIRM</name>
<dbReference type="SUPFAM" id="SSF109604">
    <property type="entry name" value="HD-domain/PDEase-like"/>
    <property type="match status" value="1"/>
</dbReference>
<reference evidence="2 3" key="1">
    <citation type="submission" date="2018-08" db="EMBL/GenBank/DDBJ databases">
        <title>Murine metabolic-syndrome-specific gut microbial biobank.</title>
        <authorList>
            <person name="Liu C."/>
        </authorList>
    </citation>
    <scope>NUCLEOTIDE SEQUENCE [LARGE SCALE GENOMIC DNA]</scope>
    <source>
        <strain evidence="2 3">28</strain>
    </source>
</reference>
<dbReference type="Proteomes" id="UP000446866">
    <property type="component" value="Unassembled WGS sequence"/>
</dbReference>
<dbReference type="InterPro" id="IPR006674">
    <property type="entry name" value="HD_domain"/>
</dbReference>
<gene>
    <name evidence="2" type="ORF">D0435_05435</name>
</gene>
<dbReference type="EMBL" id="QXWK01000009">
    <property type="protein sequence ID" value="NBH61092.1"/>
    <property type="molecule type" value="Genomic_DNA"/>
</dbReference>
<accession>A0A845QG95</accession>